<reference evidence="2" key="1">
    <citation type="submission" date="2022-09" db="EMBL/GenBank/DDBJ databases">
        <title>genome sequence of Deinococcus rubellus.</title>
        <authorList>
            <person name="Srinivasan S."/>
        </authorList>
    </citation>
    <scope>NUCLEOTIDE SEQUENCE</scope>
    <source>
        <strain evidence="2">Ant6</strain>
    </source>
</reference>
<feature type="chain" id="PRO_5045150385" evidence="1">
    <location>
        <begin position="23"/>
        <end position="96"/>
    </location>
</feature>
<feature type="signal peptide" evidence="1">
    <location>
        <begin position="1"/>
        <end position="22"/>
    </location>
</feature>
<name>A0ABY5YE67_9DEIO</name>
<keyword evidence="3" id="KW-1185">Reference proteome</keyword>
<dbReference type="RefSeq" id="WP_260559653.1">
    <property type="nucleotide sequence ID" value="NZ_CP104213.1"/>
</dbReference>
<accession>A0ABY5YE67</accession>
<sequence length="96" mass="10325">MKRGPVLPALLALLLLSSGRAAGNYFPNAPSTTWRYSSGEIQQIGQPTTVKGVSVIPTAHQIGGVTVSEDLLEYRGGGVYLRGVRIGKQVVWYTPR</sequence>
<proteinExistence type="predicted"/>
<evidence type="ECO:0000256" key="1">
    <source>
        <dbReference type="SAM" id="SignalP"/>
    </source>
</evidence>
<keyword evidence="1" id="KW-0732">Signal</keyword>
<evidence type="ECO:0000313" key="3">
    <source>
        <dbReference type="Proteomes" id="UP001060261"/>
    </source>
</evidence>
<dbReference type="Proteomes" id="UP001060261">
    <property type="component" value="Chromosome"/>
</dbReference>
<gene>
    <name evidence="2" type="ORF">N0D28_11480</name>
</gene>
<organism evidence="2 3">
    <name type="scientific">Deinococcus rubellus</name>
    <dbReference type="NCBI Taxonomy" id="1889240"/>
    <lineage>
        <taxon>Bacteria</taxon>
        <taxon>Thermotogati</taxon>
        <taxon>Deinococcota</taxon>
        <taxon>Deinococci</taxon>
        <taxon>Deinococcales</taxon>
        <taxon>Deinococcaceae</taxon>
        <taxon>Deinococcus</taxon>
    </lineage>
</organism>
<evidence type="ECO:0000313" key="2">
    <source>
        <dbReference type="EMBL" id="UWX63365.1"/>
    </source>
</evidence>
<dbReference type="EMBL" id="CP104213">
    <property type="protein sequence ID" value="UWX63365.1"/>
    <property type="molecule type" value="Genomic_DNA"/>
</dbReference>
<protein>
    <submittedName>
        <fullName evidence="2">Uncharacterized protein</fullName>
    </submittedName>
</protein>